<comment type="similarity">
    <text evidence="12">Belongs to the cytochrome b561 family.</text>
</comment>
<dbReference type="GO" id="GO:0020037">
    <property type="term" value="F:heme binding"/>
    <property type="evidence" value="ECO:0007669"/>
    <property type="project" value="TreeGrafter"/>
</dbReference>
<evidence type="ECO:0000256" key="5">
    <source>
        <dbReference type="ARBA" id="ARBA00022617"/>
    </source>
</evidence>
<dbReference type="EMBL" id="ACQA01000002">
    <property type="protein sequence ID" value="EEQ93178.1"/>
    <property type="molecule type" value="Genomic_DNA"/>
</dbReference>
<organism evidence="15 16">
    <name type="scientific">Brucella intermedia LMG 3301</name>
    <dbReference type="NCBI Taxonomy" id="641118"/>
    <lineage>
        <taxon>Bacteria</taxon>
        <taxon>Pseudomonadati</taxon>
        <taxon>Pseudomonadota</taxon>
        <taxon>Alphaproteobacteria</taxon>
        <taxon>Hyphomicrobiales</taxon>
        <taxon>Brucellaceae</taxon>
        <taxon>Brucella/Ochrobactrum group</taxon>
        <taxon>Brucella</taxon>
    </lineage>
</organism>
<dbReference type="AlphaFoldDB" id="C4WMI0"/>
<dbReference type="GO" id="GO:0046872">
    <property type="term" value="F:metal ion binding"/>
    <property type="evidence" value="ECO:0007669"/>
    <property type="project" value="UniProtKB-KW"/>
</dbReference>
<keyword evidence="4" id="KW-1003">Cell membrane</keyword>
<dbReference type="SUPFAM" id="SSF81342">
    <property type="entry name" value="Transmembrane di-heme cytochromes"/>
    <property type="match status" value="1"/>
</dbReference>
<accession>C4WMI0</accession>
<dbReference type="GO" id="GO:0009055">
    <property type="term" value="F:electron transfer activity"/>
    <property type="evidence" value="ECO:0007669"/>
    <property type="project" value="InterPro"/>
</dbReference>
<evidence type="ECO:0000313" key="15">
    <source>
        <dbReference type="EMBL" id="EEQ93178.1"/>
    </source>
</evidence>
<evidence type="ECO:0000256" key="1">
    <source>
        <dbReference type="ARBA" id="ARBA00001970"/>
    </source>
</evidence>
<keyword evidence="5" id="KW-0349">Heme</keyword>
<feature type="domain" description="Cytochrome b561 bacterial/Ni-hydrogenase" evidence="14">
    <location>
        <begin position="30"/>
        <end position="197"/>
    </location>
</feature>
<evidence type="ECO:0000259" key="14">
    <source>
        <dbReference type="Pfam" id="PF01292"/>
    </source>
</evidence>
<evidence type="ECO:0000256" key="9">
    <source>
        <dbReference type="ARBA" id="ARBA00022989"/>
    </source>
</evidence>
<dbReference type="PANTHER" id="PTHR30529">
    <property type="entry name" value="CYTOCHROME B561"/>
    <property type="match status" value="1"/>
</dbReference>
<evidence type="ECO:0000256" key="10">
    <source>
        <dbReference type="ARBA" id="ARBA00023004"/>
    </source>
</evidence>
<evidence type="ECO:0000256" key="11">
    <source>
        <dbReference type="ARBA" id="ARBA00023136"/>
    </source>
</evidence>
<comment type="cofactor">
    <cofactor evidence="1">
        <name>heme b</name>
        <dbReference type="ChEBI" id="CHEBI:60344"/>
    </cofactor>
</comment>
<evidence type="ECO:0000256" key="3">
    <source>
        <dbReference type="ARBA" id="ARBA00022448"/>
    </source>
</evidence>
<feature type="transmembrane region" description="Helical" evidence="13">
    <location>
        <begin position="164"/>
        <end position="187"/>
    </location>
</feature>
<dbReference type="Pfam" id="PF01292">
    <property type="entry name" value="Ni_hydr_CYTB"/>
    <property type="match status" value="1"/>
</dbReference>
<dbReference type="PANTHER" id="PTHR30529:SF1">
    <property type="entry name" value="CYTOCHROME B561 HOMOLOG 2"/>
    <property type="match status" value="1"/>
</dbReference>
<comment type="subcellular location">
    <subcellularLocation>
        <location evidence="2">Cell membrane</location>
        <topology evidence="2">Multi-pass membrane protein</topology>
    </subcellularLocation>
</comment>
<dbReference type="GO" id="GO:0005886">
    <property type="term" value="C:plasma membrane"/>
    <property type="evidence" value="ECO:0007669"/>
    <property type="project" value="UniProtKB-SubCell"/>
</dbReference>
<reference evidence="15 16" key="1">
    <citation type="submission" date="2009-05" db="EMBL/GenBank/DDBJ databases">
        <authorList>
            <person name="Setubal J.C."/>
            <person name="Boyle S."/>
            <person name="Crasta O.R."/>
            <person name="Gillespie J.J."/>
            <person name="Kenyon R.W."/>
            <person name="Lu J."/>
            <person name="Mane S."/>
            <person name="Nagrani S."/>
            <person name="Shallom J.M."/>
            <person name="Shallom S."/>
            <person name="Shukla M."/>
            <person name="Snyder E.E."/>
            <person name="Sobral B.W."/>
            <person name="Wattam A.R."/>
            <person name="Will R."/>
            <person name="Williams K."/>
            <person name="Yoo H."/>
            <person name="Munk C."/>
            <person name="Tapia R."/>
            <person name="Green L."/>
            <person name="Rogers Y."/>
            <person name="Detter J.C."/>
            <person name="Bruce D."/>
            <person name="Brettin T.S."/>
            <person name="Tsolis R."/>
        </authorList>
    </citation>
    <scope>NUCLEOTIDE SEQUENCE [LARGE SCALE GENOMIC DNA]</scope>
    <source>
        <strain evidence="15 16">LMG 3301</strain>
    </source>
</reference>
<keyword evidence="8" id="KW-0249">Electron transport</keyword>
<keyword evidence="11 13" id="KW-0472">Membrane</keyword>
<sequence>MVQFVIMPTRDGRYDLMNNTNTIWDRPSGYGLISRALHWLMALLFIWQFASALLRVAAKDTAIYSIFWSAHYQLGFALLVLVLLRGAWGLLNLSRRPHKSGHVGKLAALGHIVIYGLMFVVPALALLRTYGSGRGFSFLGIQIFEQTGVQNAALTAPGSALHGLLGWVLLAVIVGHVVMAFIHHFALRDDTLRYMTGRKALN</sequence>
<evidence type="ECO:0000256" key="7">
    <source>
        <dbReference type="ARBA" id="ARBA00022723"/>
    </source>
</evidence>
<feature type="transmembrane region" description="Helical" evidence="13">
    <location>
        <begin position="70"/>
        <end position="91"/>
    </location>
</feature>
<keyword evidence="10" id="KW-0408">Iron</keyword>
<dbReference type="Proteomes" id="UP000004386">
    <property type="component" value="Unassembled WGS sequence"/>
</dbReference>
<comment type="caution">
    <text evidence="15">The sequence shown here is derived from an EMBL/GenBank/DDBJ whole genome shotgun (WGS) entry which is preliminary data.</text>
</comment>
<keyword evidence="3" id="KW-0813">Transport</keyword>
<evidence type="ECO:0000313" key="16">
    <source>
        <dbReference type="Proteomes" id="UP000004386"/>
    </source>
</evidence>
<dbReference type="InterPro" id="IPR016174">
    <property type="entry name" value="Di-haem_cyt_TM"/>
</dbReference>
<protein>
    <submittedName>
        <fullName evidence="15">Cytochrome B561</fullName>
    </submittedName>
</protein>
<gene>
    <name evidence="15" type="ORF">OINT_2000314</name>
</gene>
<keyword evidence="9 13" id="KW-1133">Transmembrane helix</keyword>
<keyword evidence="6 13" id="KW-0812">Transmembrane</keyword>
<dbReference type="InterPro" id="IPR052168">
    <property type="entry name" value="Cytochrome_b561_oxidase"/>
</dbReference>
<evidence type="ECO:0000256" key="8">
    <source>
        <dbReference type="ARBA" id="ARBA00022982"/>
    </source>
</evidence>
<dbReference type="HOGENOM" id="CLU_095321_3_1_5"/>
<evidence type="ECO:0000256" key="4">
    <source>
        <dbReference type="ARBA" id="ARBA00022475"/>
    </source>
</evidence>
<evidence type="ECO:0000256" key="2">
    <source>
        <dbReference type="ARBA" id="ARBA00004651"/>
    </source>
</evidence>
<name>C4WMI0_9HYPH</name>
<proteinExistence type="inferred from homology"/>
<feature type="transmembrane region" description="Helical" evidence="13">
    <location>
        <begin position="103"/>
        <end position="127"/>
    </location>
</feature>
<evidence type="ECO:0000256" key="12">
    <source>
        <dbReference type="ARBA" id="ARBA00037975"/>
    </source>
</evidence>
<dbReference type="InterPro" id="IPR011577">
    <property type="entry name" value="Cyt_b561_bac/Ni-Hgenase"/>
</dbReference>
<evidence type="ECO:0000256" key="13">
    <source>
        <dbReference type="SAM" id="Phobius"/>
    </source>
</evidence>
<dbReference type="GO" id="GO:0022904">
    <property type="term" value="P:respiratory electron transport chain"/>
    <property type="evidence" value="ECO:0007669"/>
    <property type="project" value="InterPro"/>
</dbReference>
<feature type="transmembrane region" description="Helical" evidence="13">
    <location>
        <begin position="36"/>
        <end position="58"/>
    </location>
</feature>
<keyword evidence="7" id="KW-0479">Metal-binding</keyword>
<evidence type="ECO:0000256" key="6">
    <source>
        <dbReference type="ARBA" id="ARBA00022692"/>
    </source>
</evidence>